<feature type="transmembrane region" description="Helical" evidence="2">
    <location>
        <begin position="298"/>
        <end position="317"/>
    </location>
</feature>
<gene>
    <name evidence="4" type="ORF">DDK22_35075</name>
</gene>
<feature type="transmembrane region" description="Helical" evidence="2">
    <location>
        <begin position="274"/>
        <end position="292"/>
    </location>
</feature>
<keyword evidence="4" id="KW-0012">Acyltransferase</keyword>
<dbReference type="GO" id="GO:0000271">
    <property type="term" value="P:polysaccharide biosynthetic process"/>
    <property type="evidence" value="ECO:0007669"/>
    <property type="project" value="TreeGrafter"/>
</dbReference>
<comment type="caution">
    <text evidence="4">The sequence shown here is derived from an EMBL/GenBank/DDBJ whole genome shotgun (WGS) entry which is preliminary data.</text>
</comment>
<feature type="region of interest" description="Disordered" evidence="1">
    <location>
        <begin position="1"/>
        <end position="25"/>
    </location>
</feature>
<evidence type="ECO:0000256" key="1">
    <source>
        <dbReference type="SAM" id="MobiDB-lite"/>
    </source>
</evidence>
<feature type="transmembrane region" description="Helical" evidence="2">
    <location>
        <begin position="75"/>
        <end position="92"/>
    </location>
</feature>
<feature type="transmembrane region" description="Helical" evidence="2">
    <location>
        <begin position="112"/>
        <end position="132"/>
    </location>
</feature>
<organism evidence="4 5">
    <name type="scientific">Cupriavidus necator</name>
    <name type="common">Alcaligenes eutrophus</name>
    <name type="synonym">Ralstonia eutropha</name>
    <dbReference type="NCBI Taxonomy" id="106590"/>
    <lineage>
        <taxon>Bacteria</taxon>
        <taxon>Pseudomonadati</taxon>
        <taxon>Pseudomonadota</taxon>
        <taxon>Betaproteobacteria</taxon>
        <taxon>Burkholderiales</taxon>
        <taxon>Burkholderiaceae</taxon>
        <taxon>Cupriavidus</taxon>
    </lineage>
</organism>
<dbReference type="GO" id="GO:0016020">
    <property type="term" value="C:membrane"/>
    <property type="evidence" value="ECO:0007669"/>
    <property type="project" value="TreeGrafter"/>
</dbReference>
<proteinExistence type="predicted"/>
<dbReference type="Proteomes" id="UP000253501">
    <property type="component" value="Unassembled WGS sequence"/>
</dbReference>
<sequence>MPAIEPAAPREPRLTSAAGRAPRAVPAGTAHGGNLPALTSIRFLAALTVVLCHFCQIGLLAVPAWFVAAADGGRPAVSLFFVLSGFVLAYNYRDKLGGNGVRAFYAARVARIWPVLLLSLLPALAVTAWLLLAGDATLLREWYGLARPDLPMLAASLLCQVLALTAWLPFAGLNQPWNGPAWSISCEAFFYALFPALLAWVAARGSLALLRWCALLWLLQGAWIELVDAATPPSRSGFLIAQFPLTHLFEFVLGVCAAQWHARMPLAAAARHRFGIVLTGVSVAILAAPAFSSPGRWPAFYLQAPAFGALILGLALLQRPVLGLLHRRWLVVLGEASFSLYLLHVPLGRLAWLAGWPRAYGWLALAAAVALSVLVFLAYEEPMRRWLRRRLAPAVPAPAGAALPASAVRG</sequence>
<evidence type="ECO:0000259" key="3">
    <source>
        <dbReference type="Pfam" id="PF01757"/>
    </source>
</evidence>
<dbReference type="InterPro" id="IPR050879">
    <property type="entry name" value="Acyltransferase_3"/>
</dbReference>
<dbReference type="Pfam" id="PF01757">
    <property type="entry name" value="Acyl_transf_3"/>
    <property type="match status" value="1"/>
</dbReference>
<dbReference type="PANTHER" id="PTHR23028">
    <property type="entry name" value="ACETYLTRANSFERASE"/>
    <property type="match status" value="1"/>
</dbReference>
<protein>
    <submittedName>
        <fullName evidence="4">Acyltransferase</fullName>
    </submittedName>
</protein>
<dbReference type="PANTHER" id="PTHR23028:SF131">
    <property type="entry name" value="BLR2367 PROTEIN"/>
    <property type="match status" value="1"/>
</dbReference>
<evidence type="ECO:0000256" key="2">
    <source>
        <dbReference type="SAM" id="Phobius"/>
    </source>
</evidence>
<dbReference type="EMBL" id="QDHA01000123">
    <property type="protein sequence ID" value="RCJ03861.1"/>
    <property type="molecule type" value="Genomic_DNA"/>
</dbReference>
<dbReference type="InterPro" id="IPR002656">
    <property type="entry name" value="Acyl_transf_3_dom"/>
</dbReference>
<keyword evidence="2" id="KW-0812">Transmembrane</keyword>
<keyword evidence="2" id="KW-0472">Membrane</keyword>
<feature type="domain" description="Acyltransferase 3" evidence="3">
    <location>
        <begin position="37"/>
        <end position="376"/>
    </location>
</feature>
<dbReference type="RefSeq" id="WP_114135931.1">
    <property type="nucleotide sequence ID" value="NZ_CP068436.1"/>
</dbReference>
<feature type="transmembrane region" description="Helical" evidence="2">
    <location>
        <begin position="43"/>
        <end position="68"/>
    </location>
</feature>
<accession>A0A367P7P3</accession>
<dbReference type="AlphaFoldDB" id="A0A367P7P3"/>
<name>A0A367P7P3_CUPNE</name>
<reference evidence="4 5" key="1">
    <citation type="submission" date="2018-04" db="EMBL/GenBank/DDBJ databases">
        <title>Cupriavidus necator CR12 genome sequencing and assembly.</title>
        <authorList>
            <person name="Ben Fekih I."/>
            <person name="Mazhar H.S."/>
            <person name="Bello S.K."/>
            <person name="Rensing C."/>
        </authorList>
    </citation>
    <scope>NUCLEOTIDE SEQUENCE [LARGE SCALE GENOMIC DNA]</scope>
    <source>
        <strain evidence="4 5">CR12</strain>
    </source>
</reference>
<feature type="transmembrane region" description="Helical" evidence="2">
    <location>
        <begin position="182"/>
        <end position="202"/>
    </location>
</feature>
<keyword evidence="4" id="KW-0808">Transferase</keyword>
<feature type="transmembrane region" description="Helical" evidence="2">
    <location>
        <begin position="152"/>
        <end position="170"/>
    </location>
</feature>
<feature type="transmembrane region" description="Helical" evidence="2">
    <location>
        <begin position="239"/>
        <end position="262"/>
    </location>
</feature>
<evidence type="ECO:0000313" key="5">
    <source>
        <dbReference type="Proteomes" id="UP000253501"/>
    </source>
</evidence>
<feature type="transmembrane region" description="Helical" evidence="2">
    <location>
        <begin position="329"/>
        <end position="347"/>
    </location>
</feature>
<feature type="transmembrane region" description="Helical" evidence="2">
    <location>
        <begin position="359"/>
        <end position="379"/>
    </location>
</feature>
<keyword evidence="2" id="KW-1133">Transmembrane helix</keyword>
<evidence type="ECO:0000313" key="4">
    <source>
        <dbReference type="EMBL" id="RCJ03861.1"/>
    </source>
</evidence>
<dbReference type="GO" id="GO:0016747">
    <property type="term" value="F:acyltransferase activity, transferring groups other than amino-acyl groups"/>
    <property type="evidence" value="ECO:0007669"/>
    <property type="project" value="InterPro"/>
</dbReference>